<gene>
    <name evidence="2" type="ORF">PHAECO_LOCUS6524</name>
</gene>
<reference evidence="2" key="2">
    <citation type="submission" date="2022-10" db="EMBL/GenBank/DDBJ databases">
        <authorList>
            <consortium name="ENA_rothamsted_submissions"/>
            <consortium name="culmorum"/>
            <person name="King R."/>
        </authorList>
    </citation>
    <scope>NUCLEOTIDE SEQUENCE</scope>
</reference>
<organism evidence="2 3">
    <name type="scientific">Phaedon cochleariae</name>
    <name type="common">Mustard beetle</name>
    <dbReference type="NCBI Taxonomy" id="80249"/>
    <lineage>
        <taxon>Eukaryota</taxon>
        <taxon>Metazoa</taxon>
        <taxon>Ecdysozoa</taxon>
        <taxon>Arthropoda</taxon>
        <taxon>Hexapoda</taxon>
        <taxon>Insecta</taxon>
        <taxon>Pterygota</taxon>
        <taxon>Neoptera</taxon>
        <taxon>Endopterygota</taxon>
        <taxon>Coleoptera</taxon>
        <taxon>Polyphaga</taxon>
        <taxon>Cucujiformia</taxon>
        <taxon>Chrysomeloidea</taxon>
        <taxon>Chrysomelidae</taxon>
        <taxon>Chrysomelinae</taxon>
        <taxon>Chrysomelini</taxon>
        <taxon>Phaedon</taxon>
    </lineage>
</organism>
<dbReference type="EMBL" id="OU896708">
    <property type="protein sequence ID" value="CAH1155456.1"/>
    <property type="molecule type" value="Genomic_DNA"/>
</dbReference>
<protein>
    <submittedName>
        <fullName evidence="2">Uncharacterized protein</fullName>
    </submittedName>
</protein>
<dbReference type="Proteomes" id="UP001153737">
    <property type="component" value="Chromosome 2"/>
</dbReference>
<feature type="signal peptide" evidence="1">
    <location>
        <begin position="1"/>
        <end position="20"/>
    </location>
</feature>
<keyword evidence="3" id="KW-1185">Reference proteome</keyword>
<feature type="chain" id="PRO_5040386732" evidence="1">
    <location>
        <begin position="21"/>
        <end position="205"/>
    </location>
</feature>
<evidence type="ECO:0000313" key="3">
    <source>
        <dbReference type="Proteomes" id="UP001153737"/>
    </source>
</evidence>
<reference evidence="2" key="1">
    <citation type="submission" date="2022-01" db="EMBL/GenBank/DDBJ databases">
        <authorList>
            <person name="King R."/>
        </authorList>
    </citation>
    <scope>NUCLEOTIDE SEQUENCE</scope>
</reference>
<sequence length="205" mass="20780">MFSFKIVAVVLLATTLQTQSSVVHQQLPVPVAPALRYTLVAPQNVRPFAAQVSTFTKGLNIYAAPYAAGVLGGPAIIPRNFLPSASVPAPLPAAYPAGAIAAPYYPGQVPVQAPSPYYPGTVPAVAASPYYPEQAPAFASYPYIPGQVPALASSPYLPAPVAPAPIAGVAPAHLLPAPFARSVHAVSPAVGPAVAPHLSAAPLLG</sequence>
<evidence type="ECO:0000256" key="1">
    <source>
        <dbReference type="SAM" id="SignalP"/>
    </source>
</evidence>
<accession>A0A9P0GUF2</accession>
<keyword evidence="1" id="KW-0732">Signal</keyword>
<evidence type="ECO:0000313" key="2">
    <source>
        <dbReference type="EMBL" id="CAH1155456.1"/>
    </source>
</evidence>
<proteinExistence type="predicted"/>
<dbReference type="AlphaFoldDB" id="A0A9P0GUF2"/>
<name>A0A9P0GUF2_PHACE</name>